<reference evidence="2" key="1">
    <citation type="submission" date="2013-02" db="EMBL/GenBank/DDBJ databases">
        <authorList>
            <person name="Hughes D."/>
        </authorList>
    </citation>
    <scope>NUCLEOTIDE SEQUENCE</scope>
    <source>
        <strain>Durham</strain>
        <strain evidence="2">NC isolate 2 -- Noor lab</strain>
    </source>
</reference>
<dbReference type="AlphaFoldDB" id="T1GIV8"/>
<dbReference type="EMBL" id="CAQQ02171602">
    <property type="status" value="NOT_ANNOTATED_CDS"/>
    <property type="molecule type" value="Genomic_DNA"/>
</dbReference>
<reference evidence="1" key="2">
    <citation type="submission" date="2015-06" db="UniProtKB">
        <authorList>
            <consortium name="EnsemblMetazoa"/>
        </authorList>
    </citation>
    <scope>IDENTIFICATION</scope>
</reference>
<dbReference type="HOGENOM" id="CLU_132845_0_0_1"/>
<dbReference type="EMBL" id="CAQQ02171604">
    <property type="status" value="NOT_ANNOTATED_CDS"/>
    <property type="molecule type" value="Genomic_DNA"/>
</dbReference>
<dbReference type="Proteomes" id="UP000015102">
    <property type="component" value="Unassembled WGS sequence"/>
</dbReference>
<evidence type="ECO:0000313" key="1">
    <source>
        <dbReference type="EnsemblMetazoa" id="MESCA003393-PA"/>
    </source>
</evidence>
<sequence length="138" mass="15778">KEISGLEGIKFRLDDTSDITWYNDLISPLPESKDCNFCNYSESVLFSCETFDVHEDNPRLVFGAIAGHCIEFNTTSLKPTDTLYLDCDGWYILECKRLKNDQAVGQEKEFSFEEAFNECYFSDVVIKSSEGLEVSCYT</sequence>
<keyword evidence="2" id="KW-1185">Reference proteome</keyword>
<name>T1GIV8_MEGSC</name>
<organism evidence="1 2">
    <name type="scientific">Megaselia scalaris</name>
    <name type="common">Humpbacked fly</name>
    <name type="synonym">Phora scalaris</name>
    <dbReference type="NCBI Taxonomy" id="36166"/>
    <lineage>
        <taxon>Eukaryota</taxon>
        <taxon>Metazoa</taxon>
        <taxon>Ecdysozoa</taxon>
        <taxon>Arthropoda</taxon>
        <taxon>Hexapoda</taxon>
        <taxon>Insecta</taxon>
        <taxon>Pterygota</taxon>
        <taxon>Neoptera</taxon>
        <taxon>Endopterygota</taxon>
        <taxon>Diptera</taxon>
        <taxon>Brachycera</taxon>
        <taxon>Muscomorpha</taxon>
        <taxon>Platypezoidea</taxon>
        <taxon>Phoridae</taxon>
        <taxon>Megaseliini</taxon>
        <taxon>Megaselia</taxon>
    </lineage>
</organism>
<accession>T1GIV8</accession>
<dbReference type="OMA" id="GWYILEC"/>
<dbReference type="STRING" id="36166.T1GIV8"/>
<dbReference type="EnsemblMetazoa" id="MESCA003393-RA">
    <property type="protein sequence ID" value="MESCA003393-PA"/>
    <property type="gene ID" value="MESCA003393"/>
</dbReference>
<proteinExistence type="predicted"/>
<evidence type="ECO:0000313" key="2">
    <source>
        <dbReference type="Proteomes" id="UP000015102"/>
    </source>
</evidence>
<protein>
    <submittedName>
        <fullName evidence="1">Uncharacterized protein</fullName>
    </submittedName>
</protein>
<dbReference type="EMBL" id="CAQQ02171603">
    <property type="status" value="NOT_ANNOTATED_CDS"/>
    <property type="molecule type" value="Genomic_DNA"/>
</dbReference>